<dbReference type="EMBL" id="BMUW01000005">
    <property type="protein sequence ID" value="GGZ55955.1"/>
    <property type="molecule type" value="Genomic_DNA"/>
</dbReference>
<evidence type="ECO:0000313" key="1">
    <source>
        <dbReference type="EMBL" id="GGZ55955.1"/>
    </source>
</evidence>
<sequence>MPRTARYSTSATAALDGVRFRALHDEPTVAAISYARDVPIPGRFLVEEQNSRRITALGGLEFDNALAKLIQQKIGLTADQLTKAERRR</sequence>
<keyword evidence="2" id="KW-1185">Reference proteome</keyword>
<evidence type="ECO:0000313" key="2">
    <source>
        <dbReference type="Proteomes" id="UP000624183"/>
    </source>
</evidence>
<protein>
    <submittedName>
        <fullName evidence="1">Uncharacterized protein</fullName>
    </submittedName>
</protein>
<name>A0ABQ3BS89_9ACTN</name>
<proteinExistence type="predicted"/>
<dbReference type="Proteomes" id="UP000624183">
    <property type="component" value="Unassembled WGS sequence"/>
</dbReference>
<accession>A0ABQ3BS89</accession>
<gene>
    <name evidence="1" type="ORF">GCM10010328_33400</name>
</gene>
<organism evidence="1 2">
    <name type="scientific">Streptomyces rubiginosohelvolus</name>
    <dbReference type="NCBI Taxonomy" id="67362"/>
    <lineage>
        <taxon>Bacteria</taxon>
        <taxon>Bacillati</taxon>
        <taxon>Actinomycetota</taxon>
        <taxon>Actinomycetes</taxon>
        <taxon>Kitasatosporales</taxon>
        <taxon>Streptomycetaceae</taxon>
        <taxon>Streptomyces</taxon>
    </lineage>
</organism>
<reference evidence="2" key="1">
    <citation type="journal article" date="2019" name="Int. J. Syst. Evol. Microbiol.">
        <title>The Global Catalogue of Microorganisms (GCM) 10K type strain sequencing project: providing services to taxonomists for standard genome sequencing and annotation.</title>
        <authorList>
            <consortium name="The Broad Institute Genomics Platform"/>
            <consortium name="The Broad Institute Genome Sequencing Center for Infectious Disease"/>
            <person name="Wu L."/>
            <person name="Ma J."/>
        </authorList>
    </citation>
    <scope>NUCLEOTIDE SEQUENCE [LARGE SCALE GENOMIC DNA]</scope>
    <source>
        <strain evidence="2">JCM 4602</strain>
    </source>
</reference>
<comment type="caution">
    <text evidence="1">The sequence shown here is derived from an EMBL/GenBank/DDBJ whole genome shotgun (WGS) entry which is preliminary data.</text>
</comment>